<dbReference type="Proteomes" id="UP000314294">
    <property type="component" value="Unassembled WGS sequence"/>
</dbReference>
<proteinExistence type="predicted"/>
<feature type="compositionally biased region" description="Low complexity" evidence="1">
    <location>
        <begin position="73"/>
        <end position="85"/>
    </location>
</feature>
<reference evidence="2 3" key="1">
    <citation type="submission" date="2019-03" db="EMBL/GenBank/DDBJ databases">
        <title>First draft genome of Liparis tanakae, snailfish: a comprehensive survey of snailfish specific genes.</title>
        <authorList>
            <person name="Kim W."/>
            <person name="Song I."/>
            <person name="Jeong J.-H."/>
            <person name="Kim D."/>
            <person name="Kim S."/>
            <person name="Ryu S."/>
            <person name="Song J.Y."/>
            <person name="Lee S.K."/>
        </authorList>
    </citation>
    <scope>NUCLEOTIDE SEQUENCE [LARGE SCALE GENOMIC DNA]</scope>
    <source>
        <tissue evidence="2">Muscle</tissue>
    </source>
</reference>
<keyword evidence="3" id="KW-1185">Reference proteome</keyword>
<feature type="region of interest" description="Disordered" evidence="1">
    <location>
        <begin position="71"/>
        <end position="90"/>
    </location>
</feature>
<evidence type="ECO:0000256" key="1">
    <source>
        <dbReference type="SAM" id="MobiDB-lite"/>
    </source>
</evidence>
<comment type="caution">
    <text evidence="2">The sequence shown here is derived from an EMBL/GenBank/DDBJ whole genome shotgun (WGS) entry which is preliminary data.</text>
</comment>
<feature type="region of interest" description="Disordered" evidence="1">
    <location>
        <begin position="1"/>
        <end position="23"/>
    </location>
</feature>
<dbReference type="EMBL" id="SRLO01000605">
    <property type="protein sequence ID" value="TNN50793.1"/>
    <property type="molecule type" value="Genomic_DNA"/>
</dbReference>
<evidence type="ECO:0000313" key="2">
    <source>
        <dbReference type="EMBL" id="TNN50793.1"/>
    </source>
</evidence>
<dbReference type="AlphaFoldDB" id="A0A4Z2GD08"/>
<gene>
    <name evidence="2" type="ORF">EYF80_039005</name>
</gene>
<organism evidence="2 3">
    <name type="scientific">Liparis tanakae</name>
    <name type="common">Tanaka's snailfish</name>
    <dbReference type="NCBI Taxonomy" id="230148"/>
    <lineage>
        <taxon>Eukaryota</taxon>
        <taxon>Metazoa</taxon>
        <taxon>Chordata</taxon>
        <taxon>Craniata</taxon>
        <taxon>Vertebrata</taxon>
        <taxon>Euteleostomi</taxon>
        <taxon>Actinopterygii</taxon>
        <taxon>Neopterygii</taxon>
        <taxon>Teleostei</taxon>
        <taxon>Neoteleostei</taxon>
        <taxon>Acanthomorphata</taxon>
        <taxon>Eupercaria</taxon>
        <taxon>Perciformes</taxon>
        <taxon>Cottioidei</taxon>
        <taxon>Cottales</taxon>
        <taxon>Liparidae</taxon>
        <taxon>Liparis</taxon>
    </lineage>
</organism>
<feature type="region of interest" description="Disordered" evidence="1">
    <location>
        <begin position="46"/>
        <end position="65"/>
    </location>
</feature>
<accession>A0A4Z2GD08</accession>
<evidence type="ECO:0000313" key="3">
    <source>
        <dbReference type="Proteomes" id="UP000314294"/>
    </source>
</evidence>
<name>A0A4Z2GD08_9TELE</name>
<feature type="compositionally biased region" description="Polar residues" evidence="1">
    <location>
        <begin position="7"/>
        <end position="22"/>
    </location>
</feature>
<sequence length="106" mass="11586">MTDDGVSVSTQLRRAGQTITNKQETRCPQIRRLDMELDCETLESPNGSTVFQATPPPHGTCAGPSPGYYLEMSHQSSQSHQSHQSPSLRSAVMQQCLGAVNRVKTI</sequence>
<protein>
    <submittedName>
        <fullName evidence="2">Uncharacterized protein</fullName>
    </submittedName>
</protein>